<evidence type="ECO:0000256" key="1">
    <source>
        <dbReference type="SAM" id="SignalP"/>
    </source>
</evidence>
<organism evidence="4 5">
    <name type="scientific">Heliobacterium mobile</name>
    <name type="common">Heliobacillus mobilis</name>
    <dbReference type="NCBI Taxonomy" id="28064"/>
    <lineage>
        <taxon>Bacteria</taxon>
        <taxon>Bacillati</taxon>
        <taxon>Bacillota</taxon>
        <taxon>Clostridia</taxon>
        <taxon>Eubacteriales</taxon>
        <taxon>Heliobacteriaceae</taxon>
        <taxon>Heliobacterium</taxon>
    </lineage>
</organism>
<dbReference type="SUPFAM" id="SSF55166">
    <property type="entry name" value="Hedgehog/DD-peptidase"/>
    <property type="match status" value="1"/>
</dbReference>
<keyword evidence="1" id="KW-0732">Signal</keyword>
<feature type="chain" id="PRO_5026066859" evidence="1">
    <location>
        <begin position="28"/>
        <end position="239"/>
    </location>
</feature>
<dbReference type="InterPro" id="IPR036366">
    <property type="entry name" value="PGBDSf"/>
</dbReference>
<reference evidence="4 5" key="1">
    <citation type="submission" date="2019-11" db="EMBL/GenBank/DDBJ databases">
        <title>Whole-genome sequence of a the green, strictly anaerobic photosynthetic bacterium Heliobacillus mobilis DSM 6151.</title>
        <authorList>
            <person name="Kyndt J.A."/>
            <person name="Meyer T.E."/>
        </authorList>
    </citation>
    <scope>NUCLEOTIDE SEQUENCE [LARGE SCALE GENOMIC DNA]</scope>
    <source>
        <strain evidence="4 5">DSM 6151</strain>
    </source>
</reference>
<keyword evidence="4" id="KW-0645">Protease</keyword>
<proteinExistence type="predicted"/>
<dbReference type="OrthoDB" id="5242612at2"/>
<protein>
    <submittedName>
        <fullName evidence="4">Muramoyltetrapeptide carboxypeptidase</fullName>
    </submittedName>
</protein>
<keyword evidence="4" id="KW-0121">Carboxypeptidase</keyword>
<evidence type="ECO:0000259" key="3">
    <source>
        <dbReference type="Pfam" id="PF08291"/>
    </source>
</evidence>
<dbReference type="InterPro" id="IPR013230">
    <property type="entry name" value="Peptidase_M15A_C"/>
</dbReference>
<keyword evidence="5" id="KW-1185">Reference proteome</keyword>
<dbReference type="GO" id="GO:0004180">
    <property type="term" value="F:carboxypeptidase activity"/>
    <property type="evidence" value="ECO:0007669"/>
    <property type="project" value="UniProtKB-KW"/>
</dbReference>
<sequence length="239" mass="26328">MRFGLFLCMFFSLALFSAVILPGQAQAAYSWSRSLQVGDQGSDVKELQIRVAGFAADWPSNSYVDADGVFGEQTKAAVVRFQRAYGLTGDGVVGPQTEQVLNNLEDNDHSTKHFDWSEFYSQDGSQFSGGMVNASTVKENVRRMMWKLEALRKKAGDQPVIINSGYRSVSHNTAVSGSADQSQHQFGIAADVAVVGQSASKVSTLAKTCGFSGIIIHDDFVHLDNRIEYNYGATFWWWE</sequence>
<dbReference type="SUPFAM" id="SSF47090">
    <property type="entry name" value="PGBD-like"/>
    <property type="match status" value="1"/>
</dbReference>
<gene>
    <name evidence="4" type="ORF">GJ688_04365</name>
</gene>
<dbReference type="InterPro" id="IPR002477">
    <property type="entry name" value="Peptidoglycan-bd-like"/>
</dbReference>
<name>A0A6I3SHA6_HELMO</name>
<keyword evidence="4" id="KW-0378">Hydrolase</keyword>
<dbReference type="Gene3D" id="1.10.101.10">
    <property type="entry name" value="PGBD-like superfamily/PGBD"/>
    <property type="match status" value="1"/>
</dbReference>
<feature type="domain" description="Peptidase M15A C-terminal" evidence="3">
    <location>
        <begin position="113"/>
        <end position="224"/>
    </location>
</feature>
<evidence type="ECO:0000259" key="2">
    <source>
        <dbReference type="Pfam" id="PF01471"/>
    </source>
</evidence>
<evidence type="ECO:0000313" key="5">
    <source>
        <dbReference type="Proteomes" id="UP000430670"/>
    </source>
</evidence>
<dbReference type="Gene3D" id="3.30.1380.10">
    <property type="match status" value="1"/>
</dbReference>
<accession>A0A6I3SHA6</accession>
<feature type="domain" description="Peptidoglycan binding-like" evidence="2">
    <location>
        <begin position="40"/>
        <end position="101"/>
    </location>
</feature>
<dbReference type="EMBL" id="WNKU01000003">
    <property type="protein sequence ID" value="MTV48218.1"/>
    <property type="molecule type" value="Genomic_DNA"/>
</dbReference>
<dbReference type="InterPro" id="IPR036365">
    <property type="entry name" value="PGBD-like_sf"/>
</dbReference>
<evidence type="ECO:0000313" key="4">
    <source>
        <dbReference type="EMBL" id="MTV48218.1"/>
    </source>
</evidence>
<dbReference type="Proteomes" id="UP000430670">
    <property type="component" value="Unassembled WGS sequence"/>
</dbReference>
<dbReference type="AlphaFoldDB" id="A0A6I3SHA6"/>
<feature type="signal peptide" evidence="1">
    <location>
        <begin position="1"/>
        <end position="27"/>
    </location>
</feature>
<comment type="caution">
    <text evidence="4">The sequence shown here is derived from an EMBL/GenBank/DDBJ whole genome shotgun (WGS) entry which is preliminary data.</text>
</comment>
<dbReference type="InterPro" id="IPR009045">
    <property type="entry name" value="Zn_M74/Hedgehog-like"/>
</dbReference>
<dbReference type="Pfam" id="PF01471">
    <property type="entry name" value="PG_binding_1"/>
    <property type="match status" value="1"/>
</dbReference>
<dbReference type="Pfam" id="PF08291">
    <property type="entry name" value="Peptidase_M15_3"/>
    <property type="match status" value="1"/>
</dbReference>